<dbReference type="InterPro" id="IPR013180">
    <property type="entry name" value="CTNNBL1_N"/>
</dbReference>
<protein>
    <recommendedName>
        <fullName evidence="6">Beta-catenin-like protein 1 N-terminal domain-containing protein</fullName>
    </recommendedName>
</protein>
<keyword evidence="2" id="KW-0597">Phosphoprotein</keyword>
<evidence type="ECO:0000259" key="6">
    <source>
        <dbReference type="Pfam" id="PF08216"/>
    </source>
</evidence>
<keyword evidence="3" id="KW-0677">Repeat</keyword>
<evidence type="ECO:0000256" key="2">
    <source>
        <dbReference type="ARBA" id="ARBA00022553"/>
    </source>
</evidence>
<organism evidence="7 8">
    <name type="scientific">Lithocarpus litseifolius</name>
    <dbReference type="NCBI Taxonomy" id="425828"/>
    <lineage>
        <taxon>Eukaryota</taxon>
        <taxon>Viridiplantae</taxon>
        <taxon>Streptophyta</taxon>
        <taxon>Embryophyta</taxon>
        <taxon>Tracheophyta</taxon>
        <taxon>Spermatophyta</taxon>
        <taxon>Magnoliopsida</taxon>
        <taxon>eudicotyledons</taxon>
        <taxon>Gunneridae</taxon>
        <taxon>Pentapetalae</taxon>
        <taxon>rosids</taxon>
        <taxon>fabids</taxon>
        <taxon>Fagales</taxon>
        <taxon>Fagaceae</taxon>
        <taxon>Lithocarpus</taxon>
    </lineage>
</organism>
<evidence type="ECO:0000256" key="4">
    <source>
        <dbReference type="ARBA" id="ARBA00023054"/>
    </source>
</evidence>
<evidence type="ECO:0000313" key="7">
    <source>
        <dbReference type="EMBL" id="KAL0017236.1"/>
    </source>
</evidence>
<evidence type="ECO:0000256" key="1">
    <source>
        <dbReference type="ARBA" id="ARBA00004123"/>
    </source>
</evidence>
<keyword evidence="5" id="KW-0539">Nucleus</keyword>
<reference evidence="7 8" key="1">
    <citation type="submission" date="2024-01" db="EMBL/GenBank/DDBJ databases">
        <title>A telomere-to-telomere, gap-free genome of sweet tea (Lithocarpus litseifolius).</title>
        <authorList>
            <person name="Zhou J."/>
        </authorList>
    </citation>
    <scope>NUCLEOTIDE SEQUENCE [LARGE SCALE GENOMIC DNA]</scope>
    <source>
        <strain evidence="7">Zhou-2022a</strain>
        <tissue evidence="7">Leaf</tissue>
    </source>
</reference>
<dbReference type="Gene3D" id="1.25.10.10">
    <property type="entry name" value="Leucine-rich Repeat Variant"/>
    <property type="match status" value="1"/>
</dbReference>
<feature type="domain" description="Beta-catenin-like protein 1 N-terminal" evidence="6">
    <location>
        <begin position="48"/>
        <end position="163"/>
    </location>
</feature>
<name>A0AAW2E7V6_9ROSI</name>
<dbReference type="Proteomes" id="UP001459277">
    <property type="component" value="Unassembled WGS sequence"/>
</dbReference>
<proteinExistence type="predicted"/>
<sequence>MGSNRGGMAASDRRRWSFQTRCDSGSLIGEGGREERREDPQRHRIVDLRLLQDLTDPDVFEDDEESDEPARVLVDALVENNMLELLVQNLQRLNNSDPDEMAAVYSTLTTVENLVEVKLAMAEMVCERTKLWKWLLGKIKMREFDSNKQYASKILAILLQNSAGGC</sequence>
<evidence type="ECO:0000256" key="3">
    <source>
        <dbReference type="ARBA" id="ARBA00022737"/>
    </source>
</evidence>
<evidence type="ECO:0000313" key="8">
    <source>
        <dbReference type="Proteomes" id="UP001459277"/>
    </source>
</evidence>
<comment type="caution">
    <text evidence="7">The sequence shown here is derived from an EMBL/GenBank/DDBJ whole genome shotgun (WGS) entry which is preliminary data.</text>
</comment>
<accession>A0AAW2E7V6</accession>
<dbReference type="InterPro" id="IPR011989">
    <property type="entry name" value="ARM-like"/>
</dbReference>
<dbReference type="EMBL" id="JAZDWU010000001">
    <property type="protein sequence ID" value="KAL0017236.1"/>
    <property type="molecule type" value="Genomic_DNA"/>
</dbReference>
<gene>
    <name evidence="7" type="ORF">SO802_004305</name>
</gene>
<dbReference type="Pfam" id="PF08216">
    <property type="entry name" value="CTNNBL"/>
    <property type="match status" value="1"/>
</dbReference>
<dbReference type="InterPro" id="IPR039678">
    <property type="entry name" value="CTNNBL1"/>
</dbReference>
<comment type="subcellular location">
    <subcellularLocation>
        <location evidence="1">Nucleus</location>
    </subcellularLocation>
</comment>
<keyword evidence="8" id="KW-1185">Reference proteome</keyword>
<keyword evidence="4" id="KW-0175">Coiled coil</keyword>
<dbReference type="GO" id="GO:0005681">
    <property type="term" value="C:spliceosomal complex"/>
    <property type="evidence" value="ECO:0007669"/>
    <property type="project" value="TreeGrafter"/>
</dbReference>
<dbReference type="PANTHER" id="PTHR14978:SF0">
    <property type="entry name" value="BETA-CATENIN-LIKE PROTEIN 1"/>
    <property type="match status" value="1"/>
</dbReference>
<evidence type="ECO:0000256" key="5">
    <source>
        <dbReference type="ARBA" id="ARBA00023242"/>
    </source>
</evidence>
<dbReference type="AlphaFoldDB" id="A0AAW2E7V6"/>
<dbReference type="PANTHER" id="PTHR14978">
    <property type="entry name" value="BETA-CATENIN-LIKE PROTEIN 1 NUCLEAR ASSOCIATED PROTEIN"/>
    <property type="match status" value="1"/>
</dbReference>